<feature type="domain" description="Cell envelope-related transcriptional attenuator" evidence="4">
    <location>
        <begin position="174"/>
        <end position="320"/>
    </location>
</feature>
<comment type="similarity">
    <text evidence="1">Belongs to the LytR/CpsA/Psr (LCP) family.</text>
</comment>
<dbReference type="PANTHER" id="PTHR33392:SF6">
    <property type="entry name" value="POLYISOPRENYL-TEICHOIC ACID--PEPTIDOGLYCAN TEICHOIC ACID TRANSFERASE TAGU"/>
    <property type="match status" value="1"/>
</dbReference>
<comment type="caution">
    <text evidence="5">The sequence shown here is derived from an EMBL/GenBank/DDBJ whole genome shotgun (WGS) entry which is preliminary data.</text>
</comment>
<evidence type="ECO:0000256" key="3">
    <source>
        <dbReference type="SAM" id="Phobius"/>
    </source>
</evidence>
<gene>
    <name evidence="5" type="ORF">ACFSCY_00225</name>
</gene>
<keyword evidence="6" id="KW-1185">Reference proteome</keyword>
<feature type="compositionally biased region" description="Pro residues" evidence="2">
    <location>
        <begin position="33"/>
        <end position="63"/>
    </location>
</feature>
<keyword evidence="3" id="KW-1133">Transmembrane helix</keyword>
<evidence type="ECO:0000256" key="1">
    <source>
        <dbReference type="ARBA" id="ARBA00006068"/>
    </source>
</evidence>
<sequence>MDEYGGRGEQPPGRPPGPPPRRGGGPGWGQPQRPRPPAGPPPYGGPPVGQPYPPPPGHRPPPLQRTALLPQGVVRPQERPGGPPPLRPRGPRPTGKRPRWGRRIGVSLLVLVLLVVGFAVYIDSTLSRVPALPSDSATSSQGTNYLIVGSDSRANLTPEQRAQLATGDPESELTDTIMILHTGSGAPTLVSLPRDSMVDIPGHGRHKINSAYGRGGGADGGGPELLVQTVEGATGLHIDHYVEIGFIGVVSVVDAVGGVDMCIPEAINDPKAGLDIQAGCQNLDQATALGYVRTRATRTSDFGRVERQRAFISALLDKVTSPAVLLNPFRIVPLATGLSSAITVDGGDHVWNLAQLGLAMRGLGEGVSTTVPVRDGVVNWDRQRAAALFDALAADQPPPKNALGP</sequence>
<evidence type="ECO:0000313" key="5">
    <source>
        <dbReference type="EMBL" id="MFD1527864.1"/>
    </source>
</evidence>
<dbReference type="Gene3D" id="3.40.630.190">
    <property type="entry name" value="LCP protein"/>
    <property type="match status" value="1"/>
</dbReference>
<organism evidence="5 6">
    <name type="scientific">Pseudonocardia aurantiaca</name>
    <dbReference type="NCBI Taxonomy" id="75290"/>
    <lineage>
        <taxon>Bacteria</taxon>
        <taxon>Bacillati</taxon>
        <taxon>Actinomycetota</taxon>
        <taxon>Actinomycetes</taxon>
        <taxon>Pseudonocardiales</taxon>
        <taxon>Pseudonocardiaceae</taxon>
        <taxon>Pseudonocardia</taxon>
    </lineage>
</organism>
<dbReference type="Pfam" id="PF03816">
    <property type="entry name" value="LytR_cpsA_psr"/>
    <property type="match status" value="1"/>
</dbReference>
<feature type="transmembrane region" description="Helical" evidence="3">
    <location>
        <begin position="104"/>
        <end position="122"/>
    </location>
</feature>
<protein>
    <submittedName>
        <fullName evidence="5">LCP family protein</fullName>
    </submittedName>
</protein>
<feature type="compositionally biased region" description="Pro residues" evidence="2">
    <location>
        <begin position="12"/>
        <end position="21"/>
    </location>
</feature>
<dbReference type="PANTHER" id="PTHR33392">
    <property type="entry name" value="POLYISOPRENYL-TEICHOIC ACID--PEPTIDOGLYCAN TEICHOIC ACID TRANSFERASE TAGU"/>
    <property type="match status" value="1"/>
</dbReference>
<evidence type="ECO:0000256" key="2">
    <source>
        <dbReference type="SAM" id="MobiDB-lite"/>
    </source>
</evidence>
<name>A0ABW4FD85_9PSEU</name>
<dbReference type="NCBIfam" id="TIGR00350">
    <property type="entry name" value="lytR_cpsA_psr"/>
    <property type="match status" value="1"/>
</dbReference>
<dbReference type="InterPro" id="IPR004474">
    <property type="entry name" value="LytR_CpsA_psr"/>
</dbReference>
<reference evidence="6" key="1">
    <citation type="journal article" date="2019" name="Int. J. Syst. Evol. Microbiol.">
        <title>The Global Catalogue of Microorganisms (GCM) 10K type strain sequencing project: providing services to taxonomists for standard genome sequencing and annotation.</title>
        <authorList>
            <consortium name="The Broad Institute Genomics Platform"/>
            <consortium name="The Broad Institute Genome Sequencing Center for Infectious Disease"/>
            <person name="Wu L."/>
            <person name="Ma J."/>
        </authorList>
    </citation>
    <scope>NUCLEOTIDE SEQUENCE [LARGE SCALE GENOMIC DNA]</scope>
    <source>
        <strain evidence="6">JCM 12165</strain>
    </source>
</reference>
<dbReference type="Proteomes" id="UP001597145">
    <property type="component" value="Unassembled WGS sequence"/>
</dbReference>
<evidence type="ECO:0000259" key="4">
    <source>
        <dbReference type="Pfam" id="PF03816"/>
    </source>
</evidence>
<feature type="region of interest" description="Disordered" evidence="2">
    <location>
        <begin position="1"/>
        <end position="100"/>
    </location>
</feature>
<dbReference type="EMBL" id="JBHUCP010000001">
    <property type="protein sequence ID" value="MFD1527864.1"/>
    <property type="molecule type" value="Genomic_DNA"/>
</dbReference>
<proteinExistence type="inferred from homology"/>
<dbReference type="RefSeq" id="WP_343971767.1">
    <property type="nucleotide sequence ID" value="NZ_BAAAJG010000003.1"/>
</dbReference>
<accession>A0ABW4FD85</accession>
<dbReference type="InterPro" id="IPR050922">
    <property type="entry name" value="LytR/CpsA/Psr_CW_biosynth"/>
</dbReference>
<evidence type="ECO:0000313" key="6">
    <source>
        <dbReference type="Proteomes" id="UP001597145"/>
    </source>
</evidence>
<keyword evidence="3" id="KW-0472">Membrane</keyword>
<keyword evidence="3" id="KW-0812">Transmembrane</keyword>